<proteinExistence type="predicted"/>
<dbReference type="Pfam" id="PF13460">
    <property type="entry name" value="NAD_binding_10"/>
    <property type="match status" value="1"/>
</dbReference>
<dbReference type="SUPFAM" id="SSF51735">
    <property type="entry name" value="NAD(P)-binding Rossmann-fold domains"/>
    <property type="match status" value="1"/>
</dbReference>
<gene>
    <name evidence="2" type="ORF">FHS00_000476</name>
</gene>
<accession>A0ABR6HKC8</accession>
<evidence type="ECO:0000259" key="1">
    <source>
        <dbReference type="Pfam" id="PF13460"/>
    </source>
</evidence>
<name>A0ABR6HKC8_9RHOB</name>
<dbReference type="Gene3D" id="3.40.50.720">
    <property type="entry name" value="NAD(P)-binding Rossmann-like Domain"/>
    <property type="match status" value="1"/>
</dbReference>
<organism evidence="2 3">
    <name type="scientific">Limimaricola variabilis</name>
    <dbReference type="NCBI Taxonomy" id="1492771"/>
    <lineage>
        <taxon>Bacteria</taxon>
        <taxon>Pseudomonadati</taxon>
        <taxon>Pseudomonadota</taxon>
        <taxon>Alphaproteobacteria</taxon>
        <taxon>Rhodobacterales</taxon>
        <taxon>Paracoccaceae</taxon>
        <taxon>Limimaricola</taxon>
    </lineage>
</organism>
<evidence type="ECO:0000313" key="3">
    <source>
        <dbReference type="Proteomes" id="UP000576152"/>
    </source>
</evidence>
<evidence type="ECO:0000313" key="2">
    <source>
        <dbReference type="EMBL" id="MBB3710923.1"/>
    </source>
</evidence>
<reference evidence="2 3" key="1">
    <citation type="submission" date="2020-08" db="EMBL/GenBank/DDBJ databases">
        <title>Genomic Encyclopedia of Type Strains, Phase III (KMG-III): the genomes of soil and plant-associated and newly described type strains.</title>
        <authorList>
            <person name="Whitman W."/>
        </authorList>
    </citation>
    <scope>NUCLEOTIDE SEQUENCE [LARGE SCALE GENOMIC DNA]</scope>
    <source>
        <strain evidence="2 3">CECT 8572</strain>
    </source>
</reference>
<comment type="caution">
    <text evidence="2">The sequence shown here is derived from an EMBL/GenBank/DDBJ whole genome shotgun (WGS) entry which is preliminary data.</text>
</comment>
<dbReference type="Proteomes" id="UP000576152">
    <property type="component" value="Unassembled WGS sequence"/>
</dbReference>
<protein>
    <submittedName>
        <fullName evidence="2">Uncharacterized protein YbjT (DUF2867 family)</fullName>
    </submittedName>
</protein>
<dbReference type="EMBL" id="JACIBX010000001">
    <property type="protein sequence ID" value="MBB3710923.1"/>
    <property type="molecule type" value="Genomic_DNA"/>
</dbReference>
<dbReference type="RefSeq" id="WP_183469495.1">
    <property type="nucleotide sequence ID" value="NZ_JACIBX010000001.1"/>
</dbReference>
<feature type="domain" description="NAD(P)-binding" evidence="1">
    <location>
        <begin position="8"/>
        <end position="205"/>
    </location>
</feature>
<sequence>MKRICIVGISGKLGQYMVEHALARGYEVNGVCRPESVGKLDRFAGRITIHPGRTDDRAVIAKATEGCDGVLVVLAPWGVQDYASGTARAVLDLAPPAARLVFSCGWHISRDGRDRYGWKIRAIVAIGGPILRALRLVDLDDQVRATDLVFASSRDWTVVRGSDLEEGESEGLPVWARHVGDPILASNLTRRTDFALFMVAALTDPALIREAPAITGRNGASVRANAPQVTGAVQARQ</sequence>
<dbReference type="InterPro" id="IPR016040">
    <property type="entry name" value="NAD(P)-bd_dom"/>
</dbReference>
<dbReference type="InterPro" id="IPR036291">
    <property type="entry name" value="NAD(P)-bd_dom_sf"/>
</dbReference>
<keyword evidence="3" id="KW-1185">Reference proteome</keyword>